<evidence type="ECO:0000313" key="2">
    <source>
        <dbReference type="EMBL" id="TVU43817.1"/>
    </source>
</evidence>
<proteinExistence type="predicted"/>
<feature type="region of interest" description="Disordered" evidence="1">
    <location>
        <begin position="69"/>
        <end position="88"/>
    </location>
</feature>
<dbReference type="Gramene" id="TVU43817">
    <property type="protein sequence ID" value="TVU43817"/>
    <property type="gene ID" value="EJB05_10315"/>
</dbReference>
<keyword evidence="3" id="KW-1185">Reference proteome</keyword>
<protein>
    <submittedName>
        <fullName evidence="2">Uncharacterized protein</fullName>
    </submittedName>
</protein>
<dbReference type="EMBL" id="RWGY01000005">
    <property type="protein sequence ID" value="TVU43817.1"/>
    <property type="molecule type" value="Genomic_DNA"/>
</dbReference>
<name>A0A5J9W784_9POAL</name>
<comment type="caution">
    <text evidence="2">The sequence shown here is derived from an EMBL/GenBank/DDBJ whole genome shotgun (WGS) entry which is preliminary data.</text>
</comment>
<gene>
    <name evidence="2" type="ORF">EJB05_10315</name>
</gene>
<organism evidence="2 3">
    <name type="scientific">Eragrostis curvula</name>
    <name type="common">weeping love grass</name>
    <dbReference type="NCBI Taxonomy" id="38414"/>
    <lineage>
        <taxon>Eukaryota</taxon>
        <taxon>Viridiplantae</taxon>
        <taxon>Streptophyta</taxon>
        <taxon>Embryophyta</taxon>
        <taxon>Tracheophyta</taxon>
        <taxon>Spermatophyta</taxon>
        <taxon>Magnoliopsida</taxon>
        <taxon>Liliopsida</taxon>
        <taxon>Poales</taxon>
        <taxon>Poaceae</taxon>
        <taxon>PACMAD clade</taxon>
        <taxon>Chloridoideae</taxon>
        <taxon>Eragrostideae</taxon>
        <taxon>Eragrostidinae</taxon>
        <taxon>Eragrostis</taxon>
    </lineage>
</organism>
<reference evidence="2 3" key="1">
    <citation type="journal article" date="2019" name="Sci. Rep.">
        <title>A high-quality genome of Eragrostis curvula grass provides insights into Poaceae evolution and supports new strategies to enhance forage quality.</title>
        <authorList>
            <person name="Carballo J."/>
            <person name="Santos B.A.C.M."/>
            <person name="Zappacosta D."/>
            <person name="Garbus I."/>
            <person name="Selva J.P."/>
            <person name="Gallo C.A."/>
            <person name="Diaz A."/>
            <person name="Albertini E."/>
            <person name="Caccamo M."/>
            <person name="Echenique V."/>
        </authorList>
    </citation>
    <scope>NUCLEOTIDE SEQUENCE [LARGE SCALE GENOMIC DNA]</scope>
    <source>
        <strain evidence="3">cv. Victoria</strain>
        <tissue evidence="2">Leaf</tissue>
    </source>
</reference>
<dbReference type="AlphaFoldDB" id="A0A5J9W784"/>
<evidence type="ECO:0000256" key="1">
    <source>
        <dbReference type="SAM" id="MobiDB-lite"/>
    </source>
</evidence>
<evidence type="ECO:0000313" key="3">
    <source>
        <dbReference type="Proteomes" id="UP000324897"/>
    </source>
</evidence>
<feature type="non-terminal residue" evidence="2">
    <location>
        <position position="1"/>
    </location>
</feature>
<sequence length="88" mass="9674">MGIPPSAIWDLSAVSHREMAIARNGTKPPSSSRYEIFHHKENIRVAEQLAVRPHNTICSVSKHEVQRLGGLPLRSSHPPGSSVKDTTL</sequence>
<accession>A0A5J9W784</accession>
<dbReference type="Proteomes" id="UP000324897">
    <property type="component" value="Unassembled WGS sequence"/>
</dbReference>